<name>A0A5E5BZ38_9BURK</name>
<dbReference type="AlphaFoldDB" id="A0A5E5BZ38"/>
<evidence type="ECO:0000259" key="1">
    <source>
        <dbReference type="Pfam" id="PF13356"/>
    </source>
</evidence>
<evidence type="ECO:0000313" key="2">
    <source>
        <dbReference type="EMBL" id="VVE90824.1"/>
    </source>
</evidence>
<dbReference type="Pfam" id="PF13356">
    <property type="entry name" value="Arm-DNA-bind_3"/>
    <property type="match status" value="1"/>
</dbReference>
<evidence type="ECO:0000313" key="3">
    <source>
        <dbReference type="Proteomes" id="UP000382040"/>
    </source>
</evidence>
<keyword evidence="3" id="KW-1185">Reference proteome</keyword>
<dbReference type="InterPro" id="IPR025166">
    <property type="entry name" value="Integrase_DNA_bind_dom"/>
</dbReference>
<dbReference type="InterPro" id="IPR038488">
    <property type="entry name" value="Integrase_DNA-bd_sf"/>
</dbReference>
<reference evidence="2 3" key="1">
    <citation type="submission" date="2019-08" db="EMBL/GenBank/DDBJ databases">
        <authorList>
            <person name="Peeters C."/>
        </authorList>
    </citation>
    <scope>NUCLEOTIDE SEQUENCE [LARGE SCALE GENOMIC DNA]</scope>
    <source>
        <strain evidence="2 3">LMG 20603</strain>
    </source>
</reference>
<dbReference type="Gene3D" id="3.30.160.390">
    <property type="entry name" value="Integrase, DNA-binding domain"/>
    <property type="match status" value="1"/>
</dbReference>
<dbReference type="EMBL" id="CABPST010000023">
    <property type="protein sequence ID" value="VVE90824.1"/>
    <property type="molecule type" value="Genomic_DNA"/>
</dbReference>
<accession>A0A5E5BZ38</accession>
<gene>
    <name evidence="2" type="primary">intA_1</name>
    <name evidence="2" type="ORF">PBR20603_04815</name>
</gene>
<sequence>MRTINRLSTQGVARNGKPGLYADGGGLYLQITKAGVKSWLFRYMRDGKARGMGLGPLHTIGLAEARTRALEC</sequence>
<proteinExistence type="predicted"/>
<feature type="domain" description="Integrase DNA-binding" evidence="1">
    <location>
        <begin position="18"/>
        <end position="71"/>
    </location>
</feature>
<dbReference type="RefSeq" id="WP_343041986.1">
    <property type="nucleotide sequence ID" value="NZ_CABPST010000023.1"/>
</dbReference>
<organism evidence="2 3">
    <name type="scientific">Pandoraea bronchicola</name>
    <dbReference type="NCBI Taxonomy" id="2508287"/>
    <lineage>
        <taxon>Bacteria</taxon>
        <taxon>Pseudomonadati</taxon>
        <taxon>Pseudomonadota</taxon>
        <taxon>Betaproteobacteria</taxon>
        <taxon>Burkholderiales</taxon>
        <taxon>Burkholderiaceae</taxon>
        <taxon>Pandoraea</taxon>
    </lineage>
</organism>
<protein>
    <submittedName>
        <fullName evidence="2">Prophage integrase IntA</fullName>
    </submittedName>
</protein>
<dbReference type="Proteomes" id="UP000382040">
    <property type="component" value="Unassembled WGS sequence"/>
</dbReference>